<organism evidence="1 2">
    <name type="scientific">Lupinus angustifolius</name>
    <name type="common">Narrow-leaved blue lupine</name>
    <dbReference type="NCBI Taxonomy" id="3871"/>
    <lineage>
        <taxon>Eukaryota</taxon>
        <taxon>Viridiplantae</taxon>
        <taxon>Streptophyta</taxon>
        <taxon>Embryophyta</taxon>
        <taxon>Tracheophyta</taxon>
        <taxon>Spermatophyta</taxon>
        <taxon>Magnoliopsida</taxon>
        <taxon>eudicotyledons</taxon>
        <taxon>Gunneridae</taxon>
        <taxon>Pentapetalae</taxon>
        <taxon>rosids</taxon>
        <taxon>fabids</taxon>
        <taxon>Fabales</taxon>
        <taxon>Fabaceae</taxon>
        <taxon>Papilionoideae</taxon>
        <taxon>50 kb inversion clade</taxon>
        <taxon>genistoids sensu lato</taxon>
        <taxon>core genistoids</taxon>
        <taxon>Genisteae</taxon>
        <taxon>Lupinus</taxon>
    </lineage>
</organism>
<dbReference type="Proteomes" id="UP000188354">
    <property type="component" value="Chromosome LG03"/>
</dbReference>
<evidence type="ECO:0000313" key="1">
    <source>
        <dbReference type="EMBL" id="OIW15578.1"/>
    </source>
</evidence>
<accession>A0A1J7IAH6</accession>
<protein>
    <submittedName>
        <fullName evidence="1">Uncharacterized protein</fullName>
    </submittedName>
</protein>
<dbReference type="Gramene" id="OIW15578">
    <property type="protein sequence ID" value="OIW15578"/>
    <property type="gene ID" value="TanjilG_08154"/>
</dbReference>
<proteinExistence type="predicted"/>
<sequence>MKRRCMVEEGVAKAMIMVINKSFKERKTTCLEEVIGVLRLLWNVATMVNNMTLLCWRKHGLHQLFDLDVETSSA</sequence>
<reference evidence="1 2" key="1">
    <citation type="journal article" date="2017" name="Plant Biotechnol. J.">
        <title>A comprehensive draft genome sequence for lupin (Lupinus angustifolius), an emerging health food: insights into plant-microbe interactions and legume evolution.</title>
        <authorList>
            <person name="Hane J.K."/>
            <person name="Ming Y."/>
            <person name="Kamphuis L.G."/>
            <person name="Nelson M.N."/>
            <person name="Garg G."/>
            <person name="Atkins C.A."/>
            <person name="Bayer P.E."/>
            <person name="Bravo A."/>
            <person name="Bringans S."/>
            <person name="Cannon S."/>
            <person name="Edwards D."/>
            <person name="Foley R."/>
            <person name="Gao L.L."/>
            <person name="Harrison M.J."/>
            <person name="Huang W."/>
            <person name="Hurgobin B."/>
            <person name="Li S."/>
            <person name="Liu C.W."/>
            <person name="McGrath A."/>
            <person name="Morahan G."/>
            <person name="Murray J."/>
            <person name="Weller J."/>
            <person name="Jian J."/>
            <person name="Singh K.B."/>
        </authorList>
    </citation>
    <scope>NUCLEOTIDE SEQUENCE [LARGE SCALE GENOMIC DNA]</scope>
    <source>
        <strain evidence="2">cv. Tanjil</strain>
        <tissue evidence="1">Whole plant</tissue>
    </source>
</reference>
<keyword evidence="2" id="KW-1185">Reference proteome</keyword>
<dbReference type="EMBL" id="CM007363">
    <property type="protein sequence ID" value="OIW15578.1"/>
    <property type="molecule type" value="Genomic_DNA"/>
</dbReference>
<name>A0A1J7IAH6_LUPAN</name>
<dbReference type="AlphaFoldDB" id="A0A1J7IAH6"/>
<gene>
    <name evidence="1" type="ORF">TanjilG_08154</name>
</gene>
<evidence type="ECO:0000313" key="2">
    <source>
        <dbReference type="Proteomes" id="UP000188354"/>
    </source>
</evidence>